<keyword evidence="7" id="KW-0378">Hydrolase</keyword>
<dbReference type="Proteomes" id="UP000481583">
    <property type="component" value="Unassembled WGS sequence"/>
</dbReference>
<dbReference type="Pfam" id="PF13185">
    <property type="entry name" value="GAF_2"/>
    <property type="match status" value="1"/>
</dbReference>
<dbReference type="SUPFAM" id="SSF55781">
    <property type="entry name" value="GAF domain-like"/>
    <property type="match status" value="1"/>
</dbReference>
<keyword evidence="6" id="KW-0418">Kinase</keyword>
<evidence type="ECO:0000256" key="1">
    <source>
        <dbReference type="ARBA" id="ARBA00013081"/>
    </source>
</evidence>
<evidence type="ECO:0000256" key="14">
    <source>
        <dbReference type="ARBA" id="ARBA00075117"/>
    </source>
</evidence>
<dbReference type="Gene3D" id="3.30.450.20">
    <property type="entry name" value="PAS domain"/>
    <property type="match status" value="1"/>
</dbReference>
<dbReference type="Gene3D" id="3.30.450.40">
    <property type="match status" value="1"/>
</dbReference>
<evidence type="ECO:0000256" key="8">
    <source>
        <dbReference type="ARBA" id="ARBA00022840"/>
    </source>
</evidence>
<dbReference type="Pfam" id="PF13581">
    <property type="entry name" value="HATPase_c_2"/>
    <property type="match status" value="1"/>
</dbReference>
<evidence type="ECO:0000256" key="12">
    <source>
        <dbReference type="ARBA" id="ARBA00047761"/>
    </source>
</evidence>
<dbReference type="EMBL" id="JAAKZV010000028">
    <property type="protein sequence ID" value="NGN64182.1"/>
    <property type="molecule type" value="Genomic_DNA"/>
</dbReference>
<gene>
    <name evidence="17" type="ORF">G5C51_09725</name>
</gene>
<keyword evidence="3" id="KW-0808">Transferase</keyword>
<organism evidence="17 18">
    <name type="scientific">Streptomyces coryli</name>
    <dbReference type="NCBI Taxonomy" id="1128680"/>
    <lineage>
        <taxon>Bacteria</taxon>
        <taxon>Bacillati</taxon>
        <taxon>Actinomycetota</taxon>
        <taxon>Actinomycetes</taxon>
        <taxon>Kitasatosporales</taxon>
        <taxon>Streptomycetaceae</taxon>
        <taxon>Streptomyces</taxon>
    </lineage>
</organism>
<evidence type="ECO:0000256" key="3">
    <source>
        <dbReference type="ARBA" id="ARBA00022679"/>
    </source>
</evidence>
<evidence type="ECO:0000313" key="17">
    <source>
        <dbReference type="EMBL" id="NGN64182.1"/>
    </source>
</evidence>
<proteinExistence type="predicted"/>
<dbReference type="CDD" id="cd00130">
    <property type="entry name" value="PAS"/>
    <property type="match status" value="1"/>
</dbReference>
<keyword evidence="4" id="KW-0479">Metal-binding</keyword>
<keyword evidence="8" id="KW-0067">ATP-binding</keyword>
<evidence type="ECO:0000256" key="13">
    <source>
        <dbReference type="ARBA" id="ARBA00056274"/>
    </source>
</evidence>
<dbReference type="InterPro" id="IPR036457">
    <property type="entry name" value="PPM-type-like_dom_sf"/>
</dbReference>
<dbReference type="PANTHER" id="PTHR43156:SF2">
    <property type="entry name" value="STAGE II SPORULATION PROTEIN E"/>
    <property type="match status" value="1"/>
</dbReference>
<dbReference type="EC" id="3.1.3.16" evidence="1"/>
<keyword evidence="10" id="KW-0904">Protein phosphatase</keyword>
<dbReference type="InterPro" id="IPR001932">
    <property type="entry name" value="PPM-type_phosphatase-like_dom"/>
</dbReference>
<dbReference type="PANTHER" id="PTHR43156">
    <property type="entry name" value="STAGE II SPORULATION PROTEIN E-RELATED"/>
    <property type="match status" value="1"/>
</dbReference>
<evidence type="ECO:0000256" key="2">
    <source>
        <dbReference type="ARBA" id="ARBA00022553"/>
    </source>
</evidence>
<dbReference type="InterPro" id="IPR052016">
    <property type="entry name" value="Bact_Sigma-Reg"/>
</dbReference>
<keyword evidence="11" id="KW-0464">Manganese</keyword>
<dbReference type="Gene3D" id="3.30.565.10">
    <property type="entry name" value="Histidine kinase-like ATPase, C-terminal domain"/>
    <property type="match status" value="1"/>
</dbReference>
<name>A0A6G4TWM8_9ACTN</name>
<evidence type="ECO:0000256" key="15">
    <source>
        <dbReference type="ARBA" id="ARBA00081350"/>
    </source>
</evidence>
<accession>A0A6G4TWM8</accession>
<evidence type="ECO:0000256" key="7">
    <source>
        <dbReference type="ARBA" id="ARBA00022801"/>
    </source>
</evidence>
<comment type="function">
    <text evidence="13">Primarily acts as an independent SigF regulator that is sensitive to the osmosensory signal, mediating the cross talk of PknD with the SigF regulon. Possesses both phosphatase and kinase activities. The kinase domain functions as a classic anti-sigma factor-like kinase to phosphorylate the anti-anti-sigma factor domain at the canonical regulatory site, and the phosphatase domain antagonizes this activity.</text>
</comment>
<dbReference type="Pfam" id="PF07228">
    <property type="entry name" value="SpoIIE"/>
    <property type="match status" value="1"/>
</dbReference>
<dbReference type="InterPro" id="IPR036890">
    <property type="entry name" value="HATPase_C_sf"/>
</dbReference>
<keyword evidence="2" id="KW-0597">Phosphoprotein</keyword>
<dbReference type="Gene3D" id="3.60.40.10">
    <property type="entry name" value="PPM-type phosphatase domain"/>
    <property type="match status" value="1"/>
</dbReference>
<dbReference type="SMART" id="SM00331">
    <property type="entry name" value="PP2C_SIG"/>
    <property type="match status" value="1"/>
</dbReference>
<evidence type="ECO:0000256" key="9">
    <source>
        <dbReference type="ARBA" id="ARBA00022842"/>
    </source>
</evidence>
<dbReference type="InterPro" id="IPR003594">
    <property type="entry name" value="HATPase_dom"/>
</dbReference>
<dbReference type="RefSeq" id="WP_165235000.1">
    <property type="nucleotide sequence ID" value="NZ_JAAKZV010000028.1"/>
</dbReference>
<keyword evidence="9" id="KW-0460">Magnesium</keyword>
<protein>
    <recommendedName>
        <fullName evidence="1">protein-serine/threonine phosphatase</fullName>
        <ecNumber evidence="1">3.1.3.16</ecNumber>
    </recommendedName>
    <alternativeName>
        <fullName evidence="15">Protein-serine/threonine phosphatase</fullName>
    </alternativeName>
    <alternativeName>
        <fullName evidence="14">Serine/threonine-protein kinase</fullName>
    </alternativeName>
</protein>
<keyword evidence="18" id="KW-1185">Reference proteome</keyword>
<reference evidence="17 18" key="1">
    <citation type="submission" date="2020-02" db="EMBL/GenBank/DDBJ databases">
        <title>Whole-genome analyses of novel actinobacteria.</title>
        <authorList>
            <person name="Sahin N."/>
        </authorList>
    </citation>
    <scope>NUCLEOTIDE SEQUENCE [LARGE SCALE GENOMIC DNA]</scope>
    <source>
        <strain evidence="17 18">A7024</strain>
    </source>
</reference>
<feature type="domain" description="PPM-type phosphatase" evidence="16">
    <location>
        <begin position="309"/>
        <end position="542"/>
    </location>
</feature>
<sequence length="684" mass="71824">MHTSAALTALATGVWRWDAATDVVSVDAEAARLLGLPPRPAEVAREDVRSRLDALDWAQLAGVAELAHGGGSLAESRVRLPAPDGSVLRTLRVRLSISGPRPVRVAVGTVQEVLSSAPRAGDPPGLAREAFLLDAGSALAEATSTDQVLRVAGSLAMPGFAPGRLAVFRPEGGRLTLVGAHGEDAAAAPVDVPLDAETPATAVLASGRAIYLPGPDSYRARFPEAWAAADRHTMQSWAYLPLFDGDDVAGVWEAAFPGPAPFTADQRSVLTTVARMLARALVRTQVRDSERELAGGLQRSMAPPSLPDIPGLSVAARYAPGDGGLSIGGDWYDVIPLPSGRFALVIGDVEGHDVRAAELMSQLRVAIRAYAVEGHAPDAVLSRANRYLTGLNERPDAAGPDPRYATCFYLEADPGTGSLRMARAGHLDPAMVLADGTMLIHPTQGGIPLGIEPLDDYPVSRHILAPGETMLLCTDGLVENGGHDLYTGQARLQAAFHATAGAGVEAVADVVLASATGPDAYKNPGPHSARREDDIAFLLLRTSTPAGAPPAGAGRHTHMVVPQTEQQRISDARAQLRGMLHDWADPDQVDAAELALSEMIANVMMHTDSPATVSITVMGTPGTRTLSLRISDTDATLPHLKHPGELSASGRGMLLLDSLADDWGVQPQGDGKMTWGEFYERGAQ</sequence>
<dbReference type="GO" id="GO:0046872">
    <property type="term" value="F:metal ion binding"/>
    <property type="evidence" value="ECO:0007669"/>
    <property type="project" value="UniProtKB-KW"/>
</dbReference>
<dbReference type="InterPro" id="IPR029016">
    <property type="entry name" value="GAF-like_dom_sf"/>
</dbReference>
<dbReference type="InterPro" id="IPR000014">
    <property type="entry name" value="PAS"/>
</dbReference>
<comment type="catalytic activity">
    <reaction evidence="12">
        <text>O-phospho-L-seryl-[protein] + H2O = L-seryl-[protein] + phosphate</text>
        <dbReference type="Rhea" id="RHEA:20629"/>
        <dbReference type="Rhea" id="RHEA-COMP:9863"/>
        <dbReference type="Rhea" id="RHEA-COMP:11604"/>
        <dbReference type="ChEBI" id="CHEBI:15377"/>
        <dbReference type="ChEBI" id="CHEBI:29999"/>
        <dbReference type="ChEBI" id="CHEBI:43474"/>
        <dbReference type="ChEBI" id="CHEBI:83421"/>
        <dbReference type="EC" id="3.1.3.16"/>
    </reaction>
</comment>
<dbReference type="GO" id="GO:0005524">
    <property type="term" value="F:ATP binding"/>
    <property type="evidence" value="ECO:0007669"/>
    <property type="project" value="UniProtKB-KW"/>
</dbReference>
<dbReference type="GO" id="GO:0016301">
    <property type="term" value="F:kinase activity"/>
    <property type="evidence" value="ECO:0007669"/>
    <property type="project" value="UniProtKB-KW"/>
</dbReference>
<evidence type="ECO:0000256" key="10">
    <source>
        <dbReference type="ARBA" id="ARBA00022912"/>
    </source>
</evidence>
<comment type="caution">
    <text evidence="17">The sequence shown here is derived from an EMBL/GenBank/DDBJ whole genome shotgun (WGS) entry which is preliminary data.</text>
</comment>
<evidence type="ECO:0000256" key="5">
    <source>
        <dbReference type="ARBA" id="ARBA00022741"/>
    </source>
</evidence>
<dbReference type="GO" id="GO:0004722">
    <property type="term" value="F:protein serine/threonine phosphatase activity"/>
    <property type="evidence" value="ECO:0007669"/>
    <property type="project" value="UniProtKB-EC"/>
</dbReference>
<dbReference type="AlphaFoldDB" id="A0A6G4TWM8"/>
<evidence type="ECO:0000256" key="4">
    <source>
        <dbReference type="ARBA" id="ARBA00022723"/>
    </source>
</evidence>
<evidence type="ECO:0000259" key="16">
    <source>
        <dbReference type="SMART" id="SM00331"/>
    </source>
</evidence>
<keyword evidence="5" id="KW-0547">Nucleotide-binding</keyword>
<dbReference type="FunFam" id="3.60.40.10:FF:000005">
    <property type="entry name" value="Serine/threonine protein phosphatase"/>
    <property type="match status" value="1"/>
</dbReference>
<dbReference type="InterPro" id="IPR003018">
    <property type="entry name" value="GAF"/>
</dbReference>
<evidence type="ECO:0000256" key="6">
    <source>
        <dbReference type="ARBA" id="ARBA00022777"/>
    </source>
</evidence>
<dbReference type="CDD" id="cd16936">
    <property type="entry name" value="HATPase_RsbW-like"/>
    <property type="match status" value="1"/>
</dbReference>
<evidence type="ECO:0000256" key="11">
    <source>
        <dbReference type="ARBA" id="ARBA00023211"/>
    </source>
</evidence>
<evidence type="ECO:0000313" key="18">
    <source>
        <dbReference type="Proteomes" id="UP000481583"/>
    </source>
</evidence>
<dbReference type="SUPFAM" id="SSF81606">
    <property type="entry name" value="PP2C-like"/>
    <property type="match status" value="1"/>
</dbReference>